<dbReference type="InterPro" id="IPR036291">
    <property type="entry name" value="NAD(P)-bd_dom_sf"/>
</dbReference>
<keyword evidence="6" id="KW-1185">Reference proteome</keyword>
<dbReference type="NCBIfam" id="NF006114">
    <property type="entry name" value="PRK08263.1"/>
    <property type="match status" value="1"/>
</dbReference>
<dbReference type="Gene3D" id="3.40.50.720">
    <property type="entry name" value="NAD(P)-binding Rossmann-like Domain"/>
    <property type="match status" value="1"/>
</dbReference>
<dbReference type="InterPro" id="IPR057326">
    <property type="entry name" value="KR_dom"/>
</dbReference>
<dbReference type="EMBL" id="FRXO01000013">
    <property type="protein sequence ID" value="SHO67346.1"/>
    <property type="molecule type" value="Genomic_DNA"/>
</dbReference>
<evidence type="ECO:0000259" key="4">
    <source>
        <dbReference type="SMART" id="SM00822"/>
    </source>
</evidence>
<dbReference type="PANTHER" id="PTHR43976">
    <property type="entry name" value="SHORT CHAIN DEHYDROGENASE"/>
    <property type="match status" value="1"/>
</dbReference>
<comment type="similarity">
    <text evidence="1 3">Belongs to the short-chain dehydrogenases/reductases (SDR) family.</text>
</comment>
<dbReference type="Pfam" id="PF00106">
    <property type="entry name" value="adh_short"/>
    <property type="match status" value="1"/>
</dbReference>
<dbReference type="SUPFAM" id="SSF51735">
    <property type="entry name" value="NAD(P)-binding Rossmann-fold domains"/>
    <property type="match status" value="1"/>
</dbReference>
<accession>A0A1M7ZRR9</accession>
<dbReference type="CDD" id="cd05374">
    <property type="entry name" value="17beta-HSD-like_SDR_c"/>
    <property type="match status" value="1"/>
</dbReference>
<reference evidence="5 6" key="1">
    <citation type="submission" date="2016-12" db="EMBL/GenBank/DDBJ databases">
        <authorList>
            <person name="Song W.-J."/>
            <person name="Kurnit D.M."/>
        </authorList>
    </citation>
    <scope>NUCLEOTIDE SEQUENCE [LARGE SCALE GENOMIC DNA]</scope>
    <source>
        <strain evidence="5 6">DSM 19599</strain>
    </source>
</reference>
<dbReference type="NCBIfam" id="NF004824">
    <property type="entry name" value="PRK06180.1"/>
    <property type="match status" value="1"/>
</dbReference>
<dbReference type="Proteomes" id="UP000186406">
    <property type="component" value="Unassembled WGS sequence"/>
</dbReference>
<dbReference type="AlphaFoldDB" id="A0A1M7ZRR9"/>
<dbReference type="PANTHER" id="PTHR43976:SF16">
    <property type="entry name" value="SHORT-CHAIN DEHYDROGENASE_REDUCTASE FAMILY PROTEIN"/>
    <property type="match status" value="1"/>
</dbReference>
<protein>
    <submittedName>
        <fullName evidence="5">NADP-dependent 3-hydroxy acid dehydrogenase YdfG</fullName>
    </submittedName>
</protein>
<name>A0A1M7ZRR9_9HYPH</name>
<feature type="domain" description="Ketoreductase" evidence="4">
    <location>
        <begin position="7"/>
        <end position="192"/>
    </location>
</feature>
<evidence type="ECO:0000256" key="3">
    <source>
        <dbReference type="RuleBase" id="RU000363"/>
    </source>
</evidence>
<evidence type="ECO:0000313" key="6">
    <source>
        <dbReference type="Proteomes" id="UP000186406"/>
    </source>
</evidence>
<dbReference type="PRINTS" id="PR00081">
    <property type="entry name" value="GDHRDH"/>
</dbReference>
<evidence type="ECO:0000256" key="1">
    <source>
        <dbReference type="ARBA" id="ARBA00006484"/>
    </source>
</evidence>
<dbReference type="RefSeq" id="WP_073632072.1">
    <property type="nucleotide sequence ID" value="NZ_FRXO01000013.1"/>
</dbReference>
<organism evidence="5 6">
    <name type="scientific">Pseudoxanthobacter soli DSM 19599</name>
    <dbReference type="NCBI Taxonomy" id="1123029"/>
    <lineage>
        <taxon>Bacteria</taxon>
        <taxon>Pseudomonadati</taxon>
        <taxon>Pseudomonadota</taxon>
        <taxon>Alphaproteobacteria</taxon>
        <taxon>Hyphomicrobiales</taxon>
        <taxon>Segnochrobactraceae</taxon>
        <taxon>Pseudoxanthobacter</taxon>
    </lineage>
</organism>
<dbReference type="STRING" id="1123029.SAMN02745172_04023"/>
<dbReference type="OrthoDB" id="9793825at2"/>
<dbReference type="SMART" id="SM00822">
    <property type="entry name" value="PKS_KR"/>
    <property type="match status" value="1"/>
</dbReference>
<proteinExistence type="inferred from homology"/>
<dbReference type="PRINTS" id="PR00080">
    <property type="entry name" value="SDRFAMILY"/>
</dbReference>
<evidence type="ECO:0000256" key="2">
    <source>
        <dbReference type="ARBA" id="ARBA00023002"/>
    </source>
</evidence>
<gene>
    <name evidence="5" type="ORF">SAMN02745172_04023</name>
</gene>
<dbReference type="InterPro" id="IPR002347">
    <property type="entry name" value="SDR_fam"/>
</dbReference>
<dbReference type="InterPro" id="IPR051911">
    <property type="entry name" value="SDR_oxidoreductase"/>
</dbReference>
<keyword evidence="2" id="KW-0560">Oxidoreductase</keyword>
<dbReference type="GO" id="GO:0016491">
    <property type="term" value="F:oxidoreductase activity"/>
    <property type="evidence" value="ECO:0007669"/>
    <property type="project" value="UniProtKB-KW"/>
</dbReference>
<sequence>MTDPASKIWLVTGSAAGLGRDIAEAALKAGNMVVATARDPDRLADLATSHGNRVLPLALDVTDSAAAEATVEAAIERFGRIDVLVNNAGYGHLAPFEQMNAADFRDQIETNFFGVVNLSRAVLPTMRRQRSGHIIQISSVGGRMSTPGLSAYQAAKWAVGGFSESLAQEVASIGIKVCTLEPGGMRTNWAVRARHSDPVEPLPDYKPAFDALKALLDPMIGNEAGDPARVAQVVLAIANHPKPPLHLLLGSDALHYFGRVEAARIASDERWRAISRFTDFAGPDALPALPEE</sequence>
<evidence type="ECO:0000313" key="5">
    <source>
        <dbReference type="EMBL" id="SHO67346.1"/>
    </source>
</evidence>